<accession>A0A1I4H149</accession>
<evidence type="ECO:0008006" key="4">
    <source>
        <dbReference type="Google" id="ProtNLM"/>
    </source>
</evidence>
<keyword evidence="1" id="KW-1133">Transmembrane helix</keyword>
<feature type="transmembrane region" description="Helical" evidence="1">
    <location>
        <begin position="49"/>
        <end position="67"/>
    </location>
</feature>
<proteinExistence type="predicted"/>
<evidence type="ECO:0000256" key="1">
    <source>
        <dbReference type="SAM" id="Phobius"/>
    </source>
</evidence>
<keyword evidence="3" id="KW-1185">Reference proteome</keyword>
<keyword evidence="1" id="KW-0812">Transmembrane</keyword>
<dbReference type="STRING" id="1123291.SAMN04490355_1002100"/>
<organism evidence="2 3">
    <name type="scientific">Pelosinus propionicus DSM 13327</name>
    <dbReference type="NCBI Taxonomy" id="1123291"/>
    <lineage>
        <taxon>Bacteria</taxon>
        <taxon>Bacillati</taxon>
        <taxon>Bacillota</taxon>
        <taxon>Negativicutes</taxon>
        <taxon>Selenomonadales</taxon>
        <taxon>Sporomusaceae</taxon>
        <taxon>Pelosinus</taxon>
    </lineage>
</organism>
<dbReference type="EMBL" id="FOTS01000002">
    <property type="protein sequence ID" value="SFL35949.1"/>
    <property type="molecule type" value="Genomic_DNA"/>
</dbReference>
<sequence>MATINDFMELDIRVGEIIQVKTFIKGKDRASPSDTKISFIINDLKYLDYIVQIFFFVILLSHFHVILSTSTDRHSIG</sequence>
<dbReference type="AlphaFoldDB" id="A0A1I4H149"/>
<dbReference type="Proteomes" id="UP000199520">
    <property type="component" value="Unassembled WGS sequence"/>
</dbReference>
<evidence type="ECO:0000313" key="3">
    <source>
        <dbReference type="Proteomes" id="UP000199520"/>
    </source>
</evidence>
<name>A0A1I4H149_9FIRM</name>
<reference evidence="3" key="1">
    <citation type="submission" date="2016-10" db="EMBL/GenBank/DDBJ databases">
        <authorList>
            <person name="Varghese N."/>
            <person name="Submissions S."/>
        </authorList>
    </citation>
    <scope>NUCLEOTIDE SEQUENCE [LARGE SCALE GENOMIC DNA]</scope>
    <source>
        <strain evidence="3">DSM 13327</strain>
    </source>
</reference>
<gene>
    <name evidence="2" type="ORF">SAMN04490355_1002100</name>
</gene>
<protein>
    <recommendedName>
        <fullName evidence="4">tRNA-binding protein</fullName>
    </recommendedName>
</protein>
<keyword evidence="1" id="KW-0472">Membrane</keyword>
<evidence type="ECO:0000313" key="2">
    <source>
        <dbReference type="EMBL" id="SFL35949.1"/>
    </source>
</evidence>
<dbReference type="RefSeq" id="WP_090932253.1">
    <property type="nucleotide sequence ID" value="NZ_FOTS01000002.1"/>
</dbReference>